<keyword evidence="4 7" id="KW-0500">Molybdenum</keyword>
<evidence type="ECO:0000313" key="10">
    <source>
        <dbReference type="Proteomes" id="UP000610846"/>
    </source>
</evidence>
<evidence type="ECO:0000256" key="1">
    <source>
        <dbReference type="ARBA" id="ARBA00002901"/>
    </source>
</evidence>
<reference evidence="9" key="2">
    <citation type="submission" date="2020-09" db="EMBL/GenBank/DDBJ databases">
        <authorList>
            <person name="Yu Y."/>
        </authorList>
    </citation>
    <scope>NUCLEOTIDE SEQUENCE</scope>
    <source>
        <strain evidence="9">KCTC 49039</strain>
    </source>
</reference>
<comment type="pathway">
    <text evidence="2 7">Cofactor biosynthesis; molybdopterin biosynthesis.</text>
</comment>
<comment type="catalytic activity">
    <reaction evidence="6">
        <text>adenylyl-molybdopterin + molybdate = Mo-molybdopterin + AMP + H(+)</text>
        <dbReference type="Rhea" id="RHEA:35047"/>
        <dbReference type="ChEBI" id="CHEBI:15378"/>
        <dbReference type="ChEBI" id="CHEBI:36264"/>
        <dbReference type="ChEBI" id="CHEBI:62727"/>
        <dbReference type="ChEBI" id="CHEBI:71302"/>
        <dbReference type="ChEBI" id="CHEBI:456215"/>
        <dbReference type="EC" id="2.10.1.1"/>
    </reaction>
</comment>
<comment type="similarity">
    <text evidence="3 7">Belongs to the MoeA family.</text>
</comment>
<evidence type="ECO:0000256" key="5">
    <source>
        <dbReference type="ARBA" id="ARBA00023150"/>
    </source>
</evidence>
<dbReference type="InterPro" id="IPR038987">
    <property type="entry name" value="MoeA-like"/>
</dbReference>
<dbReference type="InterPro" id="IPR036688">
    <property type="entry name" value="MoeA_C_domain_IV_sf"/>
</dbReference>
<dbReference type="EC" id="2.10.1.1" evidence="7"/>
<dbReference type="Proteomes" id="UP000610846">
    <property type="component" value="Unassembled WGS sequence"/>
</dbReference>
<dbReference type="NCBIfam" id="TIGR00177">
    <property type="entry name" value="molyb_syn"/>
    <property type="match status" value="1"/>
</dbReference>
<dbReference type="Gene3D" id="3.90.105.10">
    <property type="entry name" value="Molybdopterin biosynthesis moea protein, domain 2"/>
    <property type="match status" value="1"/>
</dbReference>
<name>A0A927G771_9MICO</name>
<keyword evidence="10" id="KW-1185">Reference proteome</keyword>
<dbReference type="Pfam" id="PF00994">
    <property type="entry name" value="MoCF_biosynth"/>
    <property type="match status" value="1"/>
</dbReference>
<comment type="cofactor">
    <cofactor evidence="7">
        <name>Mg(2+)</name>
        <dbReference type="ChEBI" id="CHEBI:18420"/>
    </cofactor>
</comment>
<dbReference type="GO" id="GO:0046872">
    <property type="term" value="F:metal ion binding"/>
    <property type="evidence" value="ECO:0007669"/>
    <property type="project" value="UniProtKB-UniRule"/>
</dbReference>
<protein>
    <recommendedName>
        <fullName evidence="7">Molybdopterin molybdenumtransferase</fullName>
        <ecNumber evidence="7">2.10.1.1</ecNumber>
    </recommendedName>
</protein>
<dbReference type="InterPro" id="IPR001453">
    <property type="entry name" value="MoaB/Mog_dom"/>
</dbReference>
<keyword evidence="7" id="KW-0808">Transferase</keyword>
<dbReference type="InterPro" id="IPR005110">
    <property type="entry name" value="MoeA_linker/N"/>
</dbReference>
<dbReference type="RefSeq" id="WP_191827760.1">
    <property type="nucleotide sequence ID" value="NZ_JACYHB010000002.1"/>
</dbReference>
<gene>
    <name evidence="9" type="ORF">IF651_03865</name>
</gene>
<keyword evidence="7" id="KW-0460">Magnesium</keyword>
<dbReference type="InterPro" id="IPR036425">
    <property type="entry name" value="MoaB/Mog-like_dom_sf"/>
</dbReference>
<dbReference type="InterPro" id="IPR005111">
    <property type="entry name" value="MoeA_C_domain_IV"/>
</dbReference>
<dbReference type="Gene3D" id="3.40.980.10">
    <property type="entry name" value="MoaB/Mog-like domain"/>
    <property type="match status" value="1"/>
</dbReference>
<dbReference type="InterPro" id="IPR036135">
    <property type="entry name" value="MoeA_linker/N_sf"/>
</dbReference>
<dbReference type="Pfam" id="PF03453">
    <property type="entry name" value="MoeA_N"/>
    <property type="match status" value="1"/>
</dbReference>
<dbReference type="GO" id="GO:0005829">
    <property type="term" value="C:cytosol"/>
    <property type="evidence" value="ECO:0007669"/>
    <property type="project" value="TreeGrafter"/>
</dbReference>
<accession>A0A927G771</accession>
<dbReference type="CDD" id="cd00887">
    <property type="entry name" value="MoeA"/>
    <property type="match status" value="1"/>
</dbReference>
<dbReference type="PANTHER" id="PTHR10192">
    <property type="entry name" value="MOLYBDOPTERIN BIOSYNTHESIS PROTEIN"/>
    <property type="match status" value="1"/>
</dbReference>
<evidence type="ECO:0000256" key="2">
    <source>
        <dbReference type="ARBA" id="ARBA00005046"/>
    </source>
</evidence>
<dbReference type="EMBL" id="JACYHB010000002">
    <property type="protein sequence ID" value="MBD8078196.1"/>
    <property type="molecule type" value="Genomic_DNA"/>
</dbReference>
<evidence type="ECO:0000259" key="8">
    <source>
        <dbReference type="SMART" id="SM00852"/>
    </source>
</evidence>
<dbReference type="SMART" id="SM00852">
    <property type="entry name" value="MoCF_biosynth"/>
    <property type="match status" value="1"/>
</dbReference>
<dbReference type="Gene3D" id="2.40.340.10">
    <property type="entry name" value="MoeA, C-terminal, domain IV"/>
    <property type="match status" value="1"/>
</dbReference>
<evidence type="ECO:0000256" key="7">
    <source>
        <dbReference type="RuleBase" id="RU365090"/>
    </source>
</evidence>
<evidence type="ECO:0000256" key="3">
    <source>
        <dbReference type="ARBA" id="ARBA00010763"/>
    </source>
</evidence>
<dbReference type="Gene3D" id="2.170.190.11">
    <property type="entry name" value="Molybdopterin biosynthesis moea protein, domain 3"/>
    <property type="match status" value="1"/>
</dbReference>
<organism evidence="9 10">
    <name type="scientific">Cellulosimicrobium arenosum</name>
    <dbReference type="NCBI Taxonomy" id="2708133"/>
    <lineage>
        <taxon>Bacteria</taxon>
        <taxon>Bacillati</taxon>
        <taxon>Actinomycetota</taxon>
        <taxon>Actinomycetes</taxon>
        <taxon>Micrococcales</taxon>
        <taxon>Promicromonosporaceae</taxon>
        <taxon>Cellulosimicrobium</taxon>
    </lineage>
</organism>
<keyword evidence="7" id="KW-0479">Metal-binding</keyword>
<dbReference type="FunFam" id="2.170.190.11:FF:000001">
    <property type="entry name" value="Molybdopterin molybdenumtransferase"/>
    <property type="match status" value="1"/>
</dbReference>
<dbReference type="SUPFAM" id="SSF63867">
    <property type="entry name" value="MoeA C-terminal domain-like"/>
    <property type="match status" value="1"/>
</dbReference>
<dbReference type="PANTHER" id="PTHR10192:SF5">
    <property type="entry name" value="GEPHYRIN"/>
    <property type="match status" value="1"/>
</dbReference>
<keyword evidence="5 7" id="KW-0501">Molybdenum cofactor biosynthesis</keyword>
<evidence type="ECO:0000313" key="9">
    <source>
        <dbReference type="EMBL" id="MBD8078196.1"/>
    </source>
</evidence>
<dbReference type="Pfam" id="PF03454">
    <property type="entry name" value="MoeA_C"/>
    <property type="match status" value="1"/>
</dbReference>
<proteinExistence type="inferred from homology"/>
<feature type="domain" description="MoaB/Mog" evidence="8">
    <location>
        <begin position="183"/>
        <end position="319"/>
    </location>
</feature>
<comment type="function">
    <text evidence="1 7">Catalyzes the insertion of molybdate into adenylated molybdopterin with the concomitant release of AMP.</text>
</comment>
<dbReference type="SUPFAM" id="SSF63882">
    <property type="entry name" value="MoeA N-terminal region -like"/>
    <property type="match status" value="1"/>
</dbReference>
<dbReference type="SUPFAM" id="SSF53218">
    <property type="entry name" value="Molybdenum cofactor biosynthesis proteins"/>
    <property type="match status" value="1"/>
</dbReference>
<dbReference type="NCBIfam" id="NF045515">
    <property type="entry name" value="Glp_gephyrin"/>
    <property type="match status" value="1"/>
</dbReference>
<comment type="caution">
    <text evidence="9">The sequence shown here is derived from an EMBL/GenBank/DDBJ whole genome shotgun (WGS) entry which is preliminary data.</text>
</comment>
<evidence type="ECO:0000256" key="4">
    <source>
        <dbReference type="ARBA" id="ARBA00022505"/>
    </source>
</evidence>
<reference evidence="9" key="1">
    <citation type="journal article" date="2018" name="Curr. Microbiol.">
        <title>Cellulosimicrobium arenosum sp. nov., Isolated from Marine Sediment Sand.</title>
        <authorList>
            <person name="Oh M."/>
            <person name="Kim J.H."/>
            <person name="Yoon J.H."/>
            <person name="Schumann P."/>
            <person name="Kim W."/>
        </authorList>
    </citation>
    <scope>NUCLEOTIDE SEQUENCE</scope>
    <source>
        <strain evidence="9">KCTC 49039</strain>
    </source>
</reference>
<dbReference type="AlphaFoldDB" id="A0A927G771"/>
<dbReference type="GO" id="GO:0061599">
    <property type="term" value="F:molybdopterin molybdotransferase activity"/>
    <property type="evidence" value="ECO:0007669"/>
    <property type="project" value="UniProtKB-UniRule"/>
</dbReference>
<sequence>MATTLDEHRADVEALLAPLARREVTGLAEAAGRVLAADVAALAPVPAFRNAQMDGFAVRAADTADGATLRVVAEVPAGARDVAALVPGTAARIMTGAPVPDGADAVVPVERTSVGAFSAGVRPPEVSCEPTVEPGQHVREAGSDVGAGDVVVPAGSLLTPTRLAACAATGVGRVEVWARPHVAVVSTGAELAVPGEPLAPGQVYDANATALAAAVALAGGELVVQARTGDEPGDLERVLADAAGRADLVLTSGGVSQGAYEVVKDVLGERGVRFRSVAMQPGGPQGWGTFAGTPLVAFPGNPVSAQVSFVVLVRDALRRAVGLPPAPRGRLALAVPVASPPGRRQLLRGVRDGARVRPVGGAGSHLVVTMARADVLIDVPQDVTALAEGDEVEVWEL</sequence>
<evidence type="ECO:0000256" key="6">
    <source>
        <dbReference type="ARBA" id="ARBA00047317"/>
    </source>
</evidence>
<dbReference type="GO" id="GO:0006777">
    <property type="term" value="P:Mo-molybdopterin cofactor biosynthetic process"/>
    <property type="evidence" value="ECO:0007669"/>
    <property type="project" value="UniProtKB-UniRule"/>
</dbReference>